<evidence type="ECO:0000256" key="1">
    <source>
        <dbReference type="SAM" id="MobiDB-lite"/>
    </source>
</evidence>
<feature type="compositionally biased region" description="Polar residues" evidence="1">
    <location>
        <begin position="265"/>
        <end position="285"/>
    </location>
</feature>
<feature type="compositionally biased region" description="Basic residues" evidence="1">
    <location>
        <begin position="1"/>
        <end position="11"/>
    </location>
</feature>
<evidence type="ECO:0000256" key="2">
    <source>
        <dbReference type="SAM" id="Phobius"/>
    </source>
</evidence>
<evidence type="ECO:0008006" key="5">
    <source>
        <dbReference type="Google" id="ProtNLM"/>
    </source>
</evidence>
<feature type="transmembrane region" description="Helical" evidence="2">
    <location>
        <begin position="69"/>
        <end position="88"/>
    </location>
</feature>
<sequence>MARSSTRRPRTANRPPIGHADFPLRSKSKRDRMWPLDLSIAALAGLVLYLIVTRLGFDDSRWQFNATTYLIGVPLCALALAFVLRGIASRYVQKSLQLGFLFSVALHLLLLMMATGVVIFSSYYPQSVMGVKPERSPVKRTVPEYLFKTAEKRESQPDWSKPTDAETSSPVVPREERRLPPVEQSAPQLEMPQPQQPVRRPDRQHLLRRDEPTDTKPQPSNSPAQLARRQSPSDPTMDQPLSKPVAPELPVKAEASVADSPVAPAQQSRAKSSTSVTPAIPTQDTLKILDSTEQPLAGLRQSTQAKPKIGDMGLGRPRPQARRRALAEPAGAAPTSRSVAVARDVAKADRMISPIDTSSPERGKTRGVQMSATQALSAMVNPATKGDNADAPLERNVSAVAAGVPDVSAGNASRRSGRSSLSRGGSGIDPSGKPALDQIAGLSPDAVQNAQATSGDSPPMEIVDRIGGGEPSRRDSSEVAIELSSPSLSGPTLNMQIREGSMGFADIPNQNPGVMPSKDQPQIAALDLTAGKRKRREVGGPVTPFGTKIAAVESFSRRVMRTEGGRAPTPAGQVGPATEEAIERGLAYLDSIQNEDGSWSLQGHGSNVLLRGDSAATGLCLLAFQGAGYTHKQHQYADTVNNALRFLVENQRTNGDLYRKENELSDRNVAFYSHGIAALALSEAYGMTQDPDLKEPAQLALNYIAATQHRTRGGWRYTAQVSADTSVTGWMMMALKSGQLSGLEVPQQTYDGIERWLTVAQSPDRADRYRYNPYAPDTPSQRHGRKPTPTMTSVGMLMRMYAGWRRDTPAMQSAADYLLENAPEMGTRTAPKRDAYYWYYATQVMFHMGGNHWQEWNKSLNSVLLDSQLKDGIYAGSWDPVRPVPDRWSVHAGRLYVTTMNLLNLEVYYRHLPIYDDTAE</sequence>
<accession>A0A5C5WSU9</accession>
<dbReference type="AlphaFoldDB" id="A0A5C5WSU9"/>
<feature type="region of interest" description="Disordered" evidence="1">
    <location>
        <begin position="353"/>
        <end position="372"/>
    </location>
</feature>
<feature type="compositionally biased region" description="Polar residues" evidence="1">
    <location>
        <begin position="215"/>
        <end position="236"/>
    </location>
</feature>
<dbReference type="Gene3D" id="1.50.10.20">
    <property type="match status" value="1"/>
</dbReference>
<feature type="transmembrane region" description="Helical" evidence="2">
    <location>
        <begin position="100"/>
        <end position="124"/>
    </location>
</feature>
<organism evidence="3 4">
    <name type="scientific">Rubripirellula amarantea</name>
    <dbReference type="NCBI Taxonomy" id="2527999"/>
    <lineage>
        <taxon>Bacteria</taxon>
        <taxon>Pseudomonadati</taxon>
        <taxon>Planctomycetota</taxon>
        <taxon>Planctomycetia</taxon>
        <taxon>Pirellulales</taxon>
        <taxon>Pirellulaceae</taxon>
        <taxon>Rubripirellula</taxon>
    </lineage>
</organism>
<dbReference type="Proteomes" id="UP000316598">
    <property type="component" value="Unassembled WGS sequence"/>
</dbReference>
<dbReference type="CDD" id="cd00688">
    <property type="entry name" value="ISOPREN_C2_like"/>
    <property type="match status" value="1"/>
</dbReference>
<feature type="transmembrane region" description="Helical" evidence="2">
    <location>
        <begin position="34"/>
        <end position="57"/>
    </location>
</feature>
<proteinExistence type="predicted"/>
<evidence type="ECO:0000313" key="3">
    <source>
        <dbReference type="EMBL" id="TWT53229.1"/>
    </source>
</evidence>
<feature type="compositionally biased region" description="Basic and acidic residues" evidence="1">
    <location>
        <begin position="151"/>
        <end position="164"/>
    </location>
</feature>
<feature type="region of interest" description="Disordered" evidence="1">
    <location>
        <begin position="1"/>
        <end position="20"/>
    </location>
</feature>
<reference evidence="3 4" key="1">
    <citation type="submission" date="2019-02" db="EMBL/GenBank/DDBJ databases">
        <title>Deep-cultivation of Planctomycetes and their phenomic and genomic characterization uncovers novel biology.</title>
        <authorList>
            <person name="Wiegand S."/>
            <person name="Jogler M."/>
            <person name="Boedeker C."/>
            <person name="Pinto D."/>
            <person name="Vollmers J."/>
            <person name="Rivas-Marin E."/>
            <person name="Kohn T."/>
            <person name="Peeters S.H."/>
            <person name="Heuer A."/>
            <person name="Rast P."/>
            <person name="Oberbeckmann S."/>
            <person name="Bunk B."/>
            <person name="Jeske O."/>
            <person name="Meyerdierks A."/>
            <person name="Storesund J.E."/>
            <person name="Kallscheuer N."/>
            <person name="Luecker S."/>
            <person name="Lage O.M."/>
            <person name="Pohl T."/>
            <person name="Merkel B.J."/>
            <person name="Hornburger P."/>
            <person name="Mueller R.-W."/>
            <person name="Bruemmer F."/>
            <person name="Labrenz M."/>
            <person name="Spormann A.M."/>
            <person name="Op Den Camp H."/>
            <person name="Overmann J."/>
            <person name="Amann R."/>
            <person name="Jetten M.S.M."/>
            <person name="Mascher T."/>
            <person name="Medema M.H."/>
            <person name="Devos D.P."/>
            <person name="Kaster A.-K."/>
            <person name="Ovreas L."/>
            <person name="Rohde M."/>
            <person name="Galperin M.Y."/>
            <person name="Jogler C."/>
        </authorList>
    </citation>
    <scope>NUCLEOTIDE SEQUENCE [LARGE SCALE GENOMIC DNA]</scope>
    <source>
        <strain evidence="3 4">Pla22</strain>
    </source>
</reference>
<feature type="compositionally biased region" description="Polar residues" evidence="1">
    <location>
        <begin position="446"/>
        <end position="456"/>
    </location>
</feature>
<keyword evidence="2" id="KW-0812">Transmembrane</keyword>
<feature type="region of interest" description="Disordered" evidence="1">
    <location>
        <begin position="151"/>
        <end position="341"/>
    </location>
</feature>
<dbReference type="EMBL" id="SJPI01000001">
    <property type="protein sequence ID" value="TWT53229.1"/>
    <property type="molecule type" value="Genomic_DNA"/>
</dbReference>
<gene>
    <name evidence="3" type="ORF">Pla22_08570</name>
</gene>
<comment type="caution">
    <text evidence="3">The sequence shown here is derived from an EMBL/GenBank/DDBJ whole genome shotgun (WGS) entry which is preliminary data.</text>
</comment>
<protein>
    <recommendedName>
        <fullName evidence="5">Prenyltransferase and squalene oxidase repeat protein</fullName>
    </recommendedName>
</protein>
<dbReference type="InterPro" id="IPR008930">
    <property type="entry name" value="Terpenoid_cyclase/PrenylTrfase"/>
</dbReference>
<feature type="region of interest" description="Disordered" evidence="1">
    <location>
        <begin position="407"/>
        <end position="492"/>
    </location>
</feature>
<feature type="compositionally biased region" description="Basic and acidic residues" evidence="1">
    <location>
        <begin position="199"/>
        <end position="214"/>
    </location>
</feature>
<dbReference type="SUPFAM" id="SSF48239">
    <property type="entry name" value="Terpenoid cyclases/Protein prenyltransferases"/>
    <property type="match status" value="1"/>
</dbReference>
<evidence type="ECO:0000313" key="4">
    <source>
        <dbReference type="Proteomes" id="UP000316598"/>
    </source>
</evidence>
<name>A0A5C5WSU9_9BACT</name>
<keyword evidence="2" id="KW-1133">Transmembrane helix</keyword>
<keyword evidence="4" id="KW-1185">Reference proteome</keyword>
<feature type="region of interest" description="Disordered" evidence="1">
    <location>
        <begin position="768"/>
        <end position="789"/>
    </location>
</feature>
<keyword evidence="2" id="KW-0472">Membrane</keyword>